<feature type="transmembrane region" description="Helical" evidence="7">
    <location>
        <begin position="865"/>
        <end position="889"/>
    </location>
</feature>
<dbReference type="SUPFAM" id="SSF82866">
    <property type="entry name" value="Multidrug efflux transporter AcrB transmembrane domain"/>
    <property type="match status" value="2"/>
</dbReference>
<protein>
    <submittedName>
        <fullName evidence="9">MMPL family transporter</fullName>
    </submittedName>
</protein>
<keyword evidence="10" id="KW-1185">Reference proteome</keyword>
<keyword evidence="5 7" id="KW-0472">Membrane</keyword>
<proteinExistence type="predicted"/>
<dbReference type="InterPro" id="IPR000731">
    <property type="entry name" value="SSD"/>
</dbReference>
<feature type="transmembrane region" description="Helical" evidence="7">
    <location>
        <begin position="417"/>
        <end position="436"/>
    </location>
</feature>
<feature type="transmembrane region" description="Helical" evidence="7">
    <location>
        <begin position="936"/>
        <end position="963"/>
    </location>
</feature>
<evidence type="ECO:0000256" key="1">
    <source>
        <dbReference type="ARBA" id="ARBA00004651"/>
    </source>
</evidence>
<organism evidence="9 10">
    <name type="scientific">Halomarina oriensis</name>
    <dbReference type="NCBI Taxonomy" id="671145"/>
    <lineage>
        <taxon>Archaea</taxon>
        <taxon>Methanobacteriati</taxon>
        <taxon>Methanobacteriota</taxon>
        <taxon>Stenosarchaea group</taxon>
        <taxon>Halobacteria</taxon>
        <taxon>Halobacteriales</taxon>
        <taxon>Natronomonadaceae</taxon>
        <taxon>Halomarina</taxon>
    </lineage>
</organism>
<sequence length="1018" mass="108579">MSRIDRLVGAITGHTRVAIAAMLVLTVVLGAGAGMLEQSSSLDQFQSDTPEAQSLEYIEGNFSTGPDNTTTVQLIARGDNVLDKQSMLGLLDLQQELRENETINGTLAENNSIVGIPNLVATTAIQQEKGAELQQTGTELQETATEFEQLNATVAEERAALEQRSRTLNATTRDLQTALTVLQQNPDASVEAQFEQVRSNTSVELDGEDFATFQQAAQGVRNAQNESQVQQAYRLGTQGVLADQYQQLQQRGQELQEQGERLRELGSELQTLNEEFESLNAEFENASNPTLAEQRDRLESMNESEIDDVLTLLLGESDGSGGNGDGASSFAFAFMPTDFDTGSTEAEATMLVVTQESDAGQTAETTGQSSDAITDSQLAMQSIASGENAEEYGVNDVLVFGSGIISQETTQSMTDSIAIVGPLALLFVVVALVVAYRDLIDILLGLVGIFAVLVWTFGFMGWAGIAFNQLFVAVPVLLIGLSIDYAIHVFMRHREERNEHGSESVRGSMRVALAGVGIALVWVTATTVIGFLSNLTSPVPPIQDFGIVSAFGITAALLVFGVLIPALKIEVDAFLEGRGWDRKKQAFGTGGGRFSSVLAAGSTAARRAPFAVILVALLVSAGGAYGASQVDTTFSQEDFLADDPPEWTYDLPEPFKPGEYSAKENLDYVNENFLRQDSQAQILVRGDVASADALQRLDDAQQEATESNVTVVLSNGEADVRSPLTVMRSVAASNETFNATFTAADTDSDGVPDRDVGEVYATLFEVAPDEAAGVVARTDDGEYEAARLVVSTKGSASMDDVTEEMRAIASGIGGDGLTATATGQTVLFKIISDQLLDTVVQSLIITLVATFAFLMLTYRITEGSATLGAVTLMPVALSVTWILGTMWLLDIPFNILTGMITSLTVGLGVAYSIHLSERFNQELDRTGDLWESMRRAVTGTGGALLGSAATTVGGFGVLAFAILPPLQQFGIITGLTIVYAFLASVLVLPSLLVVWYRYLGPGRSTTTGESTRATAAED</sequence>
<dbReference type="Gene3D" id="1.20.1640.10">
    <property type="entry name" value="Multidrug efflux transporter AcrB transmembrane domain"/>
    <property type="match status" value="2"/>
</dbReference>
<feature type="domain" description="SSD" evidence="8">
    <location>
        <begin position="834"/>
        <end position="994"/>
    </location>
</feature>
<evidence type="ECO:0000256" key="6">
    <source>
        <dbReference type="SAM" id="Coils"/>
    </source>
</evidence>
<feature type="transmembrane region" description="Helical" evidence="7">
    <location>
        <begin position="608"/>
        <end position="627"/>
    </location>
</feature>
<dbReference type="EMBL" id="WSZK01000046">
    <property type="protein sequence ID" value="MWG36911.1"/>
    <property type="molecule type" value="Genomic_DNA"/>
</dbReference>
<evidence type="ECO:0000256" key="2">
    <source>
        <dbReference type="ARBA" id="ARBA00022475"/>
    </source>
</evidence>
<dbReference type="InterPro" id="IPR004869">
    <property type="entry name" value="MMPL_dom"/>
</dbReference>
<evidence type="ECO:0000313" key="10">
    <source>
        <dbReference type="Proteomes" id="UP000451471"/>
    </source>
</evidence>
<dbReference type="GO" id="GO:0005886">
    <property type="term" value="C:plasma membrane"/>
    <property type="evidence" value="ECO:0007669"/>
    <property type="project" value="UniProtKB-SubCell"/>
</dbReference>
<feature type="transmembrane region" description="Helical" evidence="7">
    <location>
        <begin position="895"/>
        <end position="915"/>
    </location>
</feature>
<keyword evidence="6" id="KW-0175">Coiled coil</keyword>
<evidence type="ECO:0000256" key="5">
    <source>
        <dbReference type="ARBA" id="ARBA00023136"/>
    </source>
</evidence>
<evidence type="ECO:0000256" key="7">
    <source>
        <dbReference type="SAM" id="Phobius"/>
    </source>
</evidence>
<evidence type="ECO:0000313" key="9">
    <source>
        <dbReference type="EMBL" id="MWG36911.1"/>
    </source>
</evidence>
<evidence type="ECO:0000259" key="8">
    <source>
        <dbReference type="PROSITE" id="PS50156"/>
    </source>
</evidence>
<reference evidence="9 10" key="1">
    <citation type="submission" date="2019-12" db="EMBL/GenBank/DDBJ databases">
        <title>Halocatena pleomorpha gen. nov. sp. nov., an extremely halophilic archaeon of family Halobacteriaceae isolated from saltpan soil.</title>
        <authorList>
            <person name="Pal Y."/>
            <person name="Verma A."/>
            <person name="Krishnamurthi S."/>
            <person name="Kumar P."/>
        </authorList>
    </citation>
    <scope>NUCLEOTIDE SEQUENCE [LARGE SCALE GENOMIC DNA]</scope>
    <source>
        <strain evidence="9 10">JCM 16495</strain>
    </source>
</reference>
<dbReference type="Pfam" id="PF03176">
    <property type="entry name" value="MMPL"/>
    <property type="match status" value="2"/>
</dbReference>
<feature type="transmembrane region" description="Helical" evidence="7">
    <location>
        <begin position="969"/>
        <end position="996"/>
    </location>
</feature>
<dbReference type="RefSeq" id="WP_368280404.1">
    <property type="nucleotide sequence ID" value="NZ_WSZK01000046.1"/>
</dbReference>
<keyword evidence="2" id="KW-1003">Cell membrane</keyword>
<dbReference type="Proteomes" id="UP000451471">
    <property type="component" value="Unassembled WGS sequence"/>
</dbReference>
<accession>A0A6B0GRY1</accession>
<feature type="coiled-coil region" evidence="6">
    <location>
        <begin position="245"/>
        <end position="282"/>
    </location>
</feature>
<evidence type="ECO:0000256" key="4">
    <source>
        <dbReference type="ARBA" id="ARBA00022989"/>
    </source>
</evidence>
<comment type="subcellular location">
    <subcellularLocation>
        <location evidence="1">Cell membrane</location>
        <topology evidence="1">Multi-pass membrane protein</topology>
    </subcellularLocation>
</comment>
<dbReference type="InterPro" id="IPR050545">
    <property type="entry name" value="Mycobact_MmpL"/>
</dbReference>
<feature type="transmembrane region" description="Helical" evidence="7">
    <location>
        <begin position="443"/>
        <end position="464"/>
    </location>
</feature>
<gene>
    <name evidence="9" type="ORF">GQS65_20900</name>
</gene>
<keyword evidence="4 7" id="KW-1133">Transmembrane helix</keyword>
<comment type="caution">
    <text evidence="9">The sequence shown here is derived from an EMBL/GenBank/DDBJ whole genome shotgun (WGS) entry which is preliminary data.</text>
</comment>
<dbReference type="PANTHER" id="PTHR33406">
    <property type="entry name" value="MEMBRANE PROTEIN MJ1562-RELATED"/>
    <property type="match status" value="1"/>
</dbReference>
<feature type="transmembrane region" description="Helical" evidence="7">
    <location>
        <begin position="511"/>
        <end position="533"/>
    </location>
</feature>
<dbReference type="PANTHER" id="PTHR33406:SF13">
    <property type="entry name" value="MEMBRANE PROTEIN YDFJ"/>
    <property type="match status" value="1"/>
</dbReference>
<evidence type="ECO:0000256" key="3">
    <source>
        <dbReference type="ARBA" id="ARBA00022692"/>
    </source>
</evidence>
<keyword evidence="3 7" id="KW-0812">Transmembrane</keyword>
<feature type="transmembrane region" description="Helical" evidence="7">
    <location>
        <begin position="839"/>
        <end position="858"/>
    </location>
</feature>
<feature type="domain" description="SSD" evidence="8">
    <location>
        <begin position="443"/>
        <end position="570"/>
    </location>
</feature>
<feature type="transmembrane region" description="Helical" evidence="7">
    <location>
        <begin position="545"/>
        <end position="567"/>
    </location>
</feature>
<dbReference type="AlphaFoldDB" id="A0A6B0GRY1"/>
<name>A0A6B0GRY1_9EURY</name>
<feature type="transmembrane region" description="Helical" evidence="7">
    <location>
        <begin position="470"/>
        <end position="490"/>
    </location>
</feature>
<dbReference type="PROSITE" id="PS50156">
    <property type="entry name" value="SSD"/>
    <property type="match status" value="2"/>
</dbReference>